<dbReference type="EMBL" id="VJMI01018589">
    <property type="protein sequence ID" value="KAF0710221.1"/>
    <property type="molecule type" value="Genomic_DNA"/>
</dbReference>
<feature type="region of interest" description="Disordered" evidence="2">
    <location>
        <begin position="454"/>
        <end position="484"/>
    </location>
</feature>
<dbReference type="Pfam" id="PF25597">
    <property type="entry name" value="SH3_retrovirus"/>
    <property type="match status" value="1"/>
</dbReference>
<feature type="region of interest" description="Disordered" evidence="2">
    <location>
        <begin position="1"/>
        <end position="67"/>
    </location>
</feature>
<dbReference type="InterPro" id="IPR039537">
    <property type="entry name" value="Retrotran_Ty1/copia-like"/>
</dbReference>
<keyword evidence="1" id="KW-0645">Protease</keyword>
<protein>
    <recommendedName>
        <fullName evidence="3">Integrase catalytic domain-containing protein</fullName>
    </recommendedName>
</protein>
<accession>A0A6A4ZAH6</accession>
<dbReference type="Pfam" id="PF13976">
    <property type="entry name" value="gag_pre-integrs"/>
    <property type="match status" value="1"/>
</dbReference>
<feature type="compositionally biased region" description="Pro residues" evidence="2">
    <location>
        <begin position="471"/>
        <end position="481"/>
    </location>
</feature>
<dbReference type="Gene3D" id="3.30.420.10">
    <property type="entry name" value="Ribonuclease H-like superfamily/Ribonuclease H"/>
    <property type="match status" value="1"/>
</dbReference>
<feature type="region of interest" description="Disordered" evidence="2">
    <location>
        <begin position="409"/>
        <end position="428"/>
    </location>
</feature>
<feature type="non-terminal residue" evidence="4">
    <location>
        <position position="853"/>
    </location>
</feature>
<dbReference type="PANTHER" id="PTHR42648:SF28">
    <property type="entry name" value="TRANSPOSON-ENCODED PROTEIN WITH RIBONUCLEASE H-LIKE AND RETROVIRUS ZINC FINGER-LIKE DOMAINS"/>
    <property type="match status" value="1"/>
</dbReference>
<evidence type="ECO:0000313" key="4">
    <source>
        <dbReference type="EMBL" id="KAF0710221.1"/>
    </source>
</evidence>
<dbReference type="GO" id="GO:0003676">
    <property type="term" value="F:nucleic acid binding"/>
    <property type="evidence" value="ECO:0007669"/>
    <property type="project" value="InterPro"/>
</dbReference>
<proteinExistence type="predicted"/>
<dbReference type="GO" id="GO:0008233">
    <property type="term" value="F:peptidase activity"/>
    <property type="evidence" value="ECO:0007669"/>
    <property type="project" value="UniProtKB-KW"/>
</dbReference>
<feature type="compositionally biased region" description="Low complexity" evidence="2">
    <location>
        <begin position="454"/>
        <end position="470"/>
    </location>
</feature>
<dbReference type="InterPro" id="IPR036397">
    <property type="entry name" value="RNaseH_sf"/>
</dbReference>
<dbReference type="GO" id="GO:0015074">
    <property type="term" value="P:DNA integration"/>
    <property type="evidence" value="ECO:0007669"/>
    <property type="project" value="InterPro"/>
</dbReference>
<dbReference type="SUPFAM" id="SSF53098">
    <property type="entry name" value="Ribonuclease H-like"/>
    <property type="match status" value="1"/>
</dbReference>
<evidence type="ECO:0000313" key="5">
    <source>
        <dbReference type="Proteomes" id="UP000469452"/>
    </source>
</evidence>
<evidence type="ECO:0000259" key="3">
    <source>
        <dbReference type="PROSITE" id="PS50994"/>
    </source>
</evidence>
<dbReference type="PANTHER" id="PTHR42648">
    <property type="entry name" value="TRANSPOSASE, PUTATIVE-RELATED"/>
    <property type="match status" value="1"/>
</dbReference>
<evidence type="ECO:0000256" key="2">
    <source>
        <dbReference type="SAM" id="MobiDB-lite"/>
    </source>
</evidence>
<dbReference type="VEuPathDB" id="FungiDB:H257_04966"/>
<feature type="domain" description="Integrase catalytic" evidence="3">
    <location>
        <begin position="561"/>
        <end position="737"/>
    </location>
</feature>
<dbReference type="InterPro" id="IPR012337">
    <property type="entry name" value="RNaseH-like_sf"/>
</dbReference>
<dbReference type="Pfam" id="PF22936">
    <property type="entry name" value="Pol_BBD"/>
    <property type="match status" value="1"/>
</dbReference>
<dbReference type="InterPro" id="IPR054722">
    <property type="entry name" value="PolX-like_BBD"/>
</dbReference>
<dbReference type="GO" id="GO:0006508">
    <property type="term" value="P:proteolysis"/>
    <property type="evidence" value="ECO:0007669"/>
    <property type="project" value="UniProtKB-KW"/>
</dbReference>
<name>A0A6A4ZAH6_APHAT</name>
<gene>
    <name evidence="4" type="ORF">AaE_012624</name>
</gene>
<evidence type="ECO:0000256" key="1">
    <source>
        <dbReference type="ARBA" id="ARBA00022670"/>
    </source>
</evidence>
<sequence>MLPPLPAYRIHPPRTPPNSNKLTTRPPTPADYVDPPARQLPVRLNRRGGAYSAPPPPRAARPYYSSDEEDRWGPIHDVAYGQMANITADAFHQLSYDKCVAYHLFKHQTGLHPKARPPPIPLIKDNLQRKDYQANPTPPTMTTHFPFYVGTSWDAVCLKVYFPNHTNPFPLDPSLYPQLSNEWIIDSGATASCTPHRRYFIDSAFVDKSFTLAVGDGGKLPVLGYGPIDLGVTTHSGDTSATPTAHHEPLSLPFALHCPALQFNLLSVRHCVQAGCHFDFSHPSHCLMDIGRGLYLRAQVNALGLYSFPAQPYTRLASNPPPHPPATVAAAIMDFQANLAAHPSLGDTSPFYINFATPTPSSISTLESTVQAAARSEVIDQLHIYIVYFGRSPKHTIFKSPSSKAVHFSLPPTTTLSPPTPTPRPNASSLISCLSGTSKFPSAHAFSPTSNVITPIQSTPISPTTNKPLLSSPPPTTPTPTTPSLALTTATTSTTRLSNAALFRLWHNRLGHPSSTVLQSLVKTHPDFSTDRPRLFKSFTCDTCEFAKSRRQQFSSAAVFRASSFLLLVHTDIWGPCPVPSIGGSFYFVVFIDDYSRFTWVYPLAFRKDLYDAYELFRLQAITTFKTDINTLQYLPPTDIGNLQADNAKEFEKLGRIIGPKYSTKTTFSNAYSPAQNAVAERRIGLLVMKMRALLLAGNLPKFLWAEAVIYSAWLYNISPSSSNDGQSPYHRVFSRHPPLAYIHTFGCTAFVHIQKANQTNKLDARAIKCMFVGLPDDRKGYKLLNAYSHQLLYSRDVVFHEDEFPPINTIQAAAAFRLRARDASDIPSITPHEPLPPLSTRLDPTIFPPLPS</sequence>
<dbReference type="InterPro" id="IPR057670">
    <property type="entry name" value="SH3_retrovirus"/>
</dbReference>
<organism evidence="4 5">
    <name type="scientific">Aphanomyces astaci</name>
    <name type="common">Crayfish plague agent</name>
    <dbReference type="NCBI Taxonomy" id="112090"/>
    <lineage>
        <taxon>Eukaryota</taxon>
        <taxon>Sar</taxon>
        <taxon>Stramenopiles</taxon>
        <taxon>Oomycota</taxon>
        <taxon>Saprolegniomycetes</taxon>
        <taxon>Saprolegniales</taxon>
        <taxon>Verrucalvaceae</taxon>
        <taxon>Aphanomyces</taxon>
    </lineage>
</organism>
<dbReference type="InterPro" id="IPR001584">
    <property type="entry name" value="Integrase_cat-core"/>
</dbReference>
<dbReference type="Proteomes" id="UP000469452">
    <property type="component" value="Unassembled WGS sequence"/>
</dbReference>
<dbReference type="InterPro" id="IPR025724">
    <property type="entry name" value="GAG-pre-integrase_dom"/>
</dbReference>
<reference evidence="4 5" key="1">
    <citation type="submission" date="2019-06" db="EMBL/GenBank/DDBJ databases">
        <title>Genomics analysis of Aphanomyces spp. identifies a new class of oomycete effector associated with host adaptation.</title>
        <authorList>
            <person name="Gaulin E."/>
        </authorList>
    </citation>
    <scope>NUCLEOTIDE SEQUENCE [LARGE SCALE GENOMIC DNA]</scope>
    <source>
        <strain evidence="4 5">E</strain>
    </source>
</reference>
<dbReference type="PROSITE" id="PS50994">
    <property type="entry name" value="INTEGRASE"/>
    <property type="match status" value="1"/>
</dbReference>
<comment type="caution">
    <text evidence="4">The sequence shown here is derived from an EMBL/GenBank/DDBJ whole genome shotgun (WGS) entry which is preliminary data.</text>
</comment>
<dbReference type="AlphaFoldDB" id="A0A6A4ZAH6"/>
<keyword evidence="1" id="KW-0378">Hydrolase</keyword>
<dbReference type="VEuPathDB" id="FungiDB:H257_05521"/>